<dbReference type="RefSeq" id="WP_139919200.1">
    <property type="nucleotide sequence ID" value="NZ_CBCSLE010000138.1"/>
</dbReference>
<feature type="compositionally biased region" description="Basic and acidic residues" evidence="3">
    <location>
        <begin position="1"/>
        <end position="15"/>
    </location>
</feature>
<dbReference type="EMBL" id="JAAAPK010000001">
    <property type="protein sequence ID" value="NBC38404.1"/>
    <property type="molecule type" value="Genomic_DNA"/>
</dbReference>
<feature type="region of interest" description="Disordered" evidence="3">
    <location>
        <begin position="1"/>
        <end position="29"/>
    </location>
</feature>
<evidence type="ECO:0000256" key="2">
    <source>
        <dbReference type="ARBA" id="ARBA00022679"/>
    </source>
</evidence>
<dbReference type="InterPro" id="IPR041698">
    <property type="entry name" value="Methyltransf_25"/>
</dbReference>
<dbReference type="Pfam" id="PF13649">
    <property type="entry name" value="Methyltransf_25"/>
    <property type="match status" value="1"/>
</dbReference>
<keyword evidence="1 5" id="KW-0489">Methyltransferase</keyword>
<protein>
    <submittedName>
        <fullName evidence="5">Methyltransferase domain-containing protein</fullName>
    </submittedName>
</protein>
<dbReference type="Proteomes" id="UP000537825">
    <property type="component" value="Unassembled WGS sequence"/>
</dbReference>
<sequence length="285" mass="31283">MAPSKDLHEANRRSWNEATPAHNSHKGDQARALREGHCTLFPEEQELVGDVRGQSLVHLLCNSGQDTLSFAAKGARVTGVDISDEAIAFARSLSEASGLPGTFVRQDVYDWLAAASAEGTRYDVAFSSYGAMCWLSDLGAWARGLAGVLAPGGRFVVVDFHPLALTLDEQWRLHYPYGGGVHVETAGVTDYVAQAQDALVPWGFKEGVKDFRNPHPDHTFQWGLGEIITALLSAGLRLEALREYPYANGARLFPRMRETEGRRMWPPEELPTIPLMFGLVVIKPA</sequence>
<dbReference type="InterPro" id="IPR029063">
    <property type="entry name" value="SAM-dependent_MTases_sf"/>
</dbReference>
<name>A0A7X4Y5A6_9BACT</name>
<accession>A0A7X4Y5A6</accession>
<feature type="domain" description="Methyltransferase" evidence="4">
    <location>
        <begin position="61"/>
        <end position="153"/>
    </location>
</feature>
<dbReference type="PANTHER" id="PTHR43861">
    <property type="entry name" value="TRANS-ACONITATE 2-METHYLTRANSFERASE-RELATED"/>
    <property type="match status" value="1"/>
</dbReference>
<dbReference type="Gene3D" id="3.40.50.150">
    <property type="entry name" value="Vaccinia Virus protein VP39"/>
    <property type="match status" value="1"/>
</dbReference>
<reference evidence="5 6" key="1">
    <citation type="submission" date="2020-01" db="EMBL/GenBank/DDBJ databases">
        <title>The draft genome sequence of Corallococcus exiguus DSM 14696.</title>
        <authorList>
            <person name="Zhang X."/>
            <person name="Zhu H."/>
        </authorList>
    </citation>
    <scope>NUCLEOTIDE SEQUENCE [LARGE SCALE GENOMIC DNA]</scope>
    <source>
        <strain evidence="5 6">DSM 14696</strain>
    </source>
</reference>
<dbReference type="GO" id="GO:0032259">
    <property type="term" value="P:methylation"/>
    <property type="evidence" value="ECO:0007669"/>
    <property type="project" value="UniProtKB-KW"/>
</dbReference>
<keyword evidence="6" id="KW-1185">Reference proteome</keyword>
<proteinExistence type="predicted"/>
<keyword evidence="2 5" id="KW-0808">Transferase</keyword>
<dbReference type="GO" id="GO:0008168">
    <property type="term" value="F:methyltransferase activity"/>
    <property type="evidence" value="ECO:0007669"/>
    <property type="project" value="UniProtKB-KW"/>
</dbReference>
<dbReference type="SUPFAM" id="SSF53335">
    <property type="entry name" value="S-adenosyl-L-methionine-dependent methyltransferases"/>
    <property type="match status" value="1"/>
</dbReference>
<evidence type="ECO:0000256" key="1">
    <source>
        <dbReference type="ARBA" id="ARBA00022603"/>
    </source>
</evidence>
<evidence type="ECO:0000313" key="5">
    <source>
        <dbReference type="EMBL" id="NBC38404.1"/>
    </source>
</evidence>
<organism evidence="5 6">
    <name type="scientific">Corallococcus exiguus</name>
    <dbReference type="NCBI Taxonomy" id="83462"/>
    <lineage>
        <taxon>Bacteria</taxon>
        <taxon>Pseudomonadati</taxon>
        <taxon>Myxococcota</taxon>
        <taxon>Myxococcia</taxon>
        <taxon>Myxococcales</taxon>
        <taxon>Cystobacterineae</taxon>
        <taxon>Myxococcaceae</taxon>
        <taxon>Corallococcus</taxon>
    </lineage>
</organism>
<dbReference type="CDD" id="cd02440">
    <property type="entry name" value="AdoMet_MTases"/>
    <property type="match status" value="1"/>
</dbReference>
<evidence type="ECO:0000259" key="4">
    <source>
        <dbReference type="Pfam" id="PF13649"/>
    </source>
</evidence>
<evidence type="ECO:0000256" key="3">
    <source>
        <dbReference type="SAM" id="MobiDB-lite"/>
    </source>
</evidence>
<comment type="caution">
    <text evidence="5">The sequence shown here is derived from an EMBL/GenBank/DDBJ whole genome shotgun (WGS) entry which is preliminary data.</text>
</comment>
<dbReference type="AlphaFoldDB" id="A0A7X4Y5A6"/>
<evidence type="ECO:0000313" key="6">
    <source>
        <dbReference type="Proteomes" id="UP000537825"/>
    </source>
</evidence>
<gene>
    <name evidence="5" type="ORF">GTZ93_01065</name>
</gene>
<dbReference type="PANTHER" id="PTHR43861:SF1">
    <property type="entry name" value="TRANS-ACONITATE 2-METHYLTRANSFERASE"/>
    <property type="match status" value="1"/>
</dbReference>